<dbReference type="PANTHER" id="PTHR34987">
    <property type="entry name" value="C, PUTATIVE (AFU_ORTHOLOGUE AFUA_3G02880)-RELATED"/>
    <property type="match status" value="1"/>
</dbReference>
<name>C7Q7W6_CATAD</name>
<dbReference type="EMBL" id="CP001700">
    <property type="protein sequence ID" value="ACU74133.1"/>
    <property type="molecule type" value="Genomic_DNA"/>
</dbReference>
<dbReference type="InParanoid" id="C7Q7W6"/>
<feature type="signal peptide" evidence="1">
    <location>
        <begin position="1"/>
        <end position="21"/>
    </location>
</feature>
<evidence type="ECO:0000256" key="1">
    <source>
        <dbReference type="SAM" id="SignalP"/>
    </source>
</evidence>
<feature type="domain" description="Alpha-L-rhamnosidase six-hairpin glycosidase" evidence="2">
    <location>
        <begin position="256"/>
        <end position="472"/>
    </location>
</feature>
<dbReference type="Gene3D" id="2.60.420.10">
    <property type="entry name" value="Maltose phosphorylase, domain 3"/>
    <property type="match status" value="1"/>
</dbReference>
<dbReference type="InterPro" id="IPR035396">
    <property type="entry name" value="Bac_rhamnosid6H"/>
</dbReference>
<dbReference type="AlphaFoldDB" id="C7Q7W6"/>
<evidence type="ECO:0000259" key="2">
    <source>
        <dbReference type="Pfam" id="PF17389"/>
    </source>
</evidence>
<organism evidence="3 4">
    <name type="scientific">Catenulispora acidiphila (strain DSM 44928 / JCM 14897 / NBRC 102108 / NRRL B-24433 / ID139908)</name>
    <dbReference type="NCBI Taxonomy" id="479433"/>
    <lineage>
        <taxon>Bacteria</taxon>
        <taxon>Bacillati</taxon>
        <taxon>Actinomycetota</taxon>
        <taxon>Actinomycetes</taxon>
        <taxon>Catenulisporales</taxon>
        <taxon>Catenulisporaceae</taxon>
        <taxon>Catenulispora</taxon>
    </lineage>
</organism>
<evidence type="ECO:0000313" key="4">
    <source>
        <dbReference type="Proteomes" id="UP000000851"/>
    </source>
</evidence>
<dbReference type="PANTHER" id="PTHR34987:SF6">
    <property type="entry name" value="ALPHA-L-RHAMNOSIDASE SIX-HAIRPIN GLYCOSIDASE DOMAIN-CONTAINING PROTEIN"/>
    <property type="match status" value="1"/>
</dbReference>
<dbReference type="HOGENOM" id="CLU_322561_0_0_11"/>
<dbReference type="InterPro" id="IPR008928">
    <property type="entry name" value="6-hairpin_glycosidase_sf"/>
</dbReference>
<gene>
    <name evidence="3" type="ordered locus">Caci_5274</name>
</gene>
<dbReference type="CAZy" id="GH78">
    <property type="family name" value="Glycoside Hydrolase Family 78"/>
</dbReference>
<protein>
    <submittedName>
        <fullName evidence="3">Alpha-L-rhamnosidase</fullName>
    </submittedName>
</protein>
<dbReference type="RefSeq" id="WP_015793862.1">
    <property type="nucleotide sequence ID" value="NC_013131.1"/>
</dbReference>
<dbReference type="Proteomes" id="UP000000851">
    <property type="component" value="Chromosome"/>
</dbReference>
<dbReference type="STRING" id="479433.Caci_5274"/>
<dbReference type="KEGG" id="cai:Caci_5274"/>
<keyword evidence="1" id="KW-0732">Signal</keyword>
<proteinExistence type="predicted"/>
<feature type="chain" id="PRO_5039228868" evidence="1">
    <location>
        <begin position="22"/>
        <end position="897"/>
    </location>
</feature>
<evidence type="ECO:0000313" key="3">
    <source>
        <dbReference type="EMBL" id="ACU74133.1"/>
    </source>
</evidence>
<dbReference type="eggNOG" id="COG3408">
    <property type="taxonomic scope" value="Bacteria"/>
</dbReference>
<dbReference type="GO" id="GO:0005975">
    <property type="term" value="P:carbohydrate metabolic process"/>
    <property type="evidence" value="ECO:0007669"/>
    <property type="project" value="InterPro"/>
</dbReference>
<accession>C7Q7W6</accession>
<reference evidence="3 4" key="1">
    <citation type="journal article" date="2009" name="Stand. Genomic Sci.">
        <title>Complete genome sequence of Catenulispora acidiphila type strain (ID 139908).</title>
        <authorList>
            <person name="Copeland A."/>
            <person name="Lapidus A."/>
            <person name="Glavina Del Rio T."/>
            <person name="Nolan M."/>
            <person name="Lucas S."/>
            <person name="Chen F."/>
            <person name="Tice H."/>
            <person name="Cheng J.F."/>
            <person name="Bruce D."/>
            <person name="Goodwin L."/>
            <person name="Pitluck S."/>
            <person name="Mikhailova N."/>
            <person name="Pati A."/>
            <person name="Ivanova N."/>
            <person name="Mavromatis K."/>
            <person name="Chen A."/>
            <person name="Palaniappan K."/>
            <person name="Chain P."/>
            <person name="Land M."/>
            <person name="Hauser L."/>
            <person name="Chang Y.J."/>
            <person name="Jeffries C.D."/>
            <person name="Chertkov O."/>
            <person name="Brettin T."/>
            <person name="Detter J.C."/>
            <person name="Han C."/>
            <person name="Ali Z."/>
            <person name="Tindall B.J."/>
            <person name="Goker M."/>
            <person name="Bristow J."/>
            <person name="Eisen J.A."/>
            <person name="Markowitz V."/>
            <person name="Hugenholtz P."/>
            <person name="Kyrpides N.C."/>
            <person name="Klenk H.P."/>
        </authorList>
    </citation>
    <scope>NUCLEOTIDE SEQUENCE [LARGE SCALE GENOMIC DNA]</scope>
    <source>
        <strain evidence="4">DSM 44928 / JCM 14897 / NBRC 102108 / NRRL B-24433 / ID139908</strain>
    </source>
</reference>
<sequence precursor="true">MKHVPIALLAFGVAIGGLSTAVGDPAPAHATAAPHARASLPAAKPTATVNPCAADNLSPTSRTVSPVSVYATSGTVGNASAVLSGQNTRLTGNGSAVTLDFGKEVGGIVTLRFADASDSSQSVGLAFSESNQFVGNASDASSGGGSADGAITTALPSGGGSYTMPKDKLRGGFRYLTLFLNSGGYADLDGVSLAFSAAPNAANPAAYPDYFCSNDAVLNQVWYAGAYTTQLDTIDPTEGRVWPPPSSGWENNGVVGTGTEVLTDGAKRDRSVWPGDMGVSTTTAYVSTDDMLGVRNSLTTMYQNQKTTGELPYGGPEFSFYGSDTYHTWTLVGTYMYYLYTSDKAWLDSIWSKYQLGMTFITAKIDSSNLLNVTNTNDWARGDQTGENIEANALLYQALTTGAKLATAEGNSSLAATYASKAASLKTAVNAKLWDVSVGAYKDNPGSTLYPQDGNSLAVWYGLTSASQATAIMAHLRGNWNSLGAQAPEFNNNLSPFAGSMELYAHFTAGDDVNALNLIRDEWGYMLASPIGTASTFWEGYSNNGTLTAYSSPFTSLAHGWSTGPTGALTTDVLGISPTAPSGGTYQVVPHPGDLTHVEGTLTVASGKQIHAVYNHGSAGDFSLQVDSSTNAGSTGVIAVPTWGQSRTVTVNGQTAWNGSTFLGASGITSADTDGQYVYFRGVSPGVYTVAYSASATAPPIAYRALPGAWTRCAAENGNCAVSGASVIAYGTGGRFNYLQTSTAKTCSNASFGDPAPNVAKWCYVRTTQPASPGWKQCATENQNCAFSDLMTVAYGANGAYKFATLGSGGTACDDAVFGDPAPNATKACFLLDPPPTFATWTSCAGENGNCTFSGTHEVAFGANGQYFFGSFSGGTPCTVAVFGDPVFGTAKACYVE</sequence>
<dbReference type="OrthoDB" id="9815108at2"/>
<dbReference type="InterPro" id="IPR012341">
    <property type="entry name" value="6hp_glycosidase-like_sf"/>
</dbReference>
<dbReference type="SUPFAM" id="SSF48208">
    <property type="entry name" value="Six-hairpin glycosidases"/>
    <property type="match status" value="1"/>
</dbReference>
<dbReference type="Gene3D" id="1.50.10.10">
    <property type="match status" value="1"/>
</dbReference>
<keyword evidence="4" id="KW-1185">Reference proteome</keyword>
<dbReference type="Pfam" id="PF17389">
    <property type="entry name" value="Bac_rhamnosid6H"/>
    <property type="match status" value="1"/>
</dbReference>